<dbReference type="PROSITE" id="PS00166">
    <property type="entry name" value="ENOYL_COA_HYDRATASE"/>
    <property type="match status" value="1"/>
</dbReference>
<reference evidence="4" key="1">
    <citation type="journal article" date="2019" name="Int. J. Syst. Evol. Microbiol.">
        <title>The Global Catalogue of Microorganisms (GCM) 10K type strain sequencing project: providing services to taxonomists for standard genome sequencing and annotation.</title>
        <authorList>
            <consortium name="The Broad Institute Genomics Platform"/>
            <consortium name="The Broad Institute Genome Sequencing Center for Infectious Disease"/>
            <person name="Wu L."/>
            <person name="Ma J."/>
        </authorList>
    </citation>
    <scope>NUCLEOTIDE SEQUENCE [LARGE SCALE GENOMIC DNA]</scope>
    <source>
        <strain evidence="4">JCM 18303</strain>
    </source>
</reference>
<dbReference type="PANTHER" id="PTHR43802:SF1">
    <property type="entry name" value="IP11341P-RELATED"/>
    <property type="match status" value="1"/>
</dbReference>
<keyword evidence="4" id="KW-1185">Reference proteome</keyword>
<gene>
    <name evidence="3" type="ORF">GCM10023321_13470</name>
</gene>
<evidence type="ECO:0000313" key="3">
    <source>
        <dbReference type="EMBL" id="GAA5149515.1"/>
    </source>
</evidence>
<comment type="caution">
    <text evidence="3">The sequence shown here is derived from an EMBL/GenBank/DDBJ whole genome shotgun (WGS) entry which is preliminary data.</text>
</comment>
<dbReference type="Proteomes" id="UP001428817">
    <property type="component" value="Unassembled WGS sequence"/>
</dbReference>
<sequence length="279" mass="30059">MPKVLYDKRGEVAYVTLNRPEAMNAIDLETHRLLQQVWADFRDDHRLRVAIVTGAGDEAFCAGADLKTHVPRWLGVPGMHEMGARAKIRDGLGGLTRGLHRIYKPIVAAVNGWALAGGFETALACDIRIASAQAKFGSFEIRRGFHHADGGVVRLVNICGAGFAAEMLLTGEPVDAHRALSANLVSKVVGHDQLMDAAEATVATILRNDQTALESAKQTLLEVIGRPLDDQLAIEALYGYTLMGNPEIPGRLSRFYEKTDAGRAGKHTTLLDTAVGAGD</sequence>
<evidence type="ECO:0000256" key="2">
    <source>
        <dbReference type="RuleBase" id="RU003707"/>
    </source>
</evidence>
<dbReference type="CDD" id="cd06558">
    <property type="entry name" value="crotonase-like"/>
    <property type="match status" value="1"/>
</dbReference>
<dbReference type="InterPro" id="IPR018376">
    <property type="entry name" value="Enoyl-CoA_hyd/isom_CS"/>
</dbReference>
<dbReference type="InterPro" id="IPR001753">
    <property type="entry name" value="Enoyl-CoA_hydra/iso"/>
</dbReference>
<comment type="similarity">
    <text evidence="1 2">Belongs to the enoyl-CoA hydratase/isomerase family.</text>
</comment>
<organism evidence="3 4">
    <name type="scientific">Pseudonocardia eucalypti</name>
    <dbReference type="NCBI Taxonomy" id="648755"/>
    <lineage>
        <taxon>Bacteria</taxon>
        <taxon>Bacillati</taxon>
        <taxon>Actinomycetota</taxon>
        <taxon>Actinomycetes</taxon>
        <taxon>Pseudonocardiales</taxon>
        <taxon>Pseudonocardiaceae</taxon>
        <taxon>Pseudonocardia</taxon>
    </lineage>
</organism>
<dbReference type="InterPro" id="IPR029045">
    <property type="entry name" value="ClpP/crotonase-like_dom_sf"/>
</dbReference>
<protein>
    <submittedName>
        <fullName evidence="3">Enoyl-CoA hydratase/isomerase family protein</fullName>
    </submittedName>
</protein>
<evidence type="ECO:0000313" key="4">
    <source>
        <dbReference type="Proteomes" id="UP001428817"/>
    </source>
</evidence>
<dbReference type="PANTHER" id="PTHR43802">
    <property type="entry name" value="ENOYL-COA HYDRATASE"/>
    <property type="match status" value="1"/>
</dbReference>
<dbReference type="Pfam" id="PF00378">
    <property type="entry name" value="ECH_1"/>
    <property type="match status" value="1"/>
</dbReference>
<dbReference type="EMBL" id="BAABJP010000004">
    <property type="protein sequence ID" value="GAA5149515.1"/>
    <property type="molecule type" value="Genomic_DNA"/>
</dbReference>
<name>A0ABP9PNF7_9PSEU</name>
<dbReference type="Gene3D" id="3.90.226.10">
    <property type="entry name" value="2-enoyl-CoA Hydratase, Chain A, domain 1"/>
    <property type="match status" value="1"/>
</dbReference>
<proteinExistence type="inferred from homology"/>
<dbReference type="RefSeq" id="WP_185062888.1">
    <property type="nucleotide sequence ID" value="NZ_BAABJP010000004.1"/>
</dbReference>
<evidence type="ECO:0000256" key="1">
    <source>
        <dbReference type="ARBA" id="ARBA00005254"/>
    </source>
</evidence>
<accession>A0ABP9PNF7</accession>
<dbReference type="SUPFAM" id="SSF52096">
    <property type="entry name" value="ClpP/crotonase"/>
    <property type="match status" value="1"/>
</dbReference>